<proteinExistence type="predicted"/>
<dbReference type="Gene3D" id="3.40.640.10">
    <property type="entry name" value="Type I PLP-dependent aspartate aminotransferase-like (Major domain)"/>
    <property type="match status" value="1"/>
</dbReference>
<sequence length="379" mass="42306">MLSQDLINAEFPLDPSLIYLNHAAVSPWPARTQSAVTRFANENTHFGATNYLEWLKIEENLKLQLSRLINAPCANDIALLKNTSEALSFVAAGLKWHSGDNIVISNQEFPSNKIVWQQLQHQGVELREVDLNKDSSPEAALISAIDNKTRLLSISSVQYASGLRTNLNQLGDFCRKRQVLFCVDAIQSLGALEFDVDAIQADFVMADTHKWMLGPEGIALFYCREEIREQLELTEFGWHMVEDMHNFTQESWQVASSARRFECGSPNMLGIHAANASISLLLEVGLAKIESAILERAQFTVDCIKATENLELISSTDPRHLSGIVTFRSTKVASESLYQSLMKNKVICANRGGGIRFSPHFYTSKDLINDAVQLSNQSD</sequence>
<evidence type="ECO:0000259" key="1">
    <source>
        <dbReference type="Pfam" id="PF00266"/>
    </source>
</evidence>
<dbReference type="InterPro" id="IPR015422">
    <property type="entry name" value="PyrdxlP-dep_Trfase_small"/>
</dbReference>
<dbReference type="SUPFAM" id="SSF53383">
    <property type="entry name" value="PLP-dependent transferases"/>
    <property type="match status" value="1"/>
</dbReference>
<dbReference type="InterPro" id="IPR000192">
    <property type="entry name" value="Aminotrans_V_dom"/>
</dbReference>
<dbReference type="InterPro" id="IPR015424">
    <property type="entry name" value="PyrdxlP-dep_Trfase"/>
</dbReference>
<dbReference type="EMBL" id="UOFR01000003">
    <property type="protein sequence ID" value="VAW90677.1"/>
    <property type="molecule type" value="Genomic_DNA"/>
</dbReference>
<protein>
    <submittedName>
        <fullName evidence="2">Cysteine desulfurase</fullName>
        <ecNumber evidence="2">2.8.1.7</ecNumber>
    </submittedName>
</protein>
<dbReference type="EC" id="2.8.1.7" evidence="2"/>
<gene>
    <name evidence="2" type="ORF">MNBD_GAMMA21-1757</name>
</gene>
<keyword evidence="2" id="KW-0808">Transferase</keyword>
<evidence type="ECO:0000313" key="2">
    <source>
        <dbReference type="EMBL" id="VAW90677.1"/>
    </source>
</evidence>
<dbReference type="GO" id="GO:0031071">
    <property type="term" value="F:cysteine desulfurase activity"/>
    <property type="evidence" value="ECO:0007669"/>
    <property type="project" value="UniProtKB-EC"/>
</dbReference>
<dbReference type="AlphaFoldDB" id="A0A3B0ZTM1"/>
<dbReference type="PANTHER" id="PTHR43586:SF15">
    <property type="entry name" value="BLR3095 PROTEIN"/>
    <property type="match status" value="1"/>
</dbReference>
<dbReference type="InterPro" id="IPR015421">
    <property type="entry name" value="PyrdxlP-dep_Trfase_major"/>
</dbReference>
<accession>A0A3B0ZTM1</accession>
<name>A0A3B0ZTM1_9ZZZZ</name>
<dbReference type="Pfam" id="PF00266">
    <property type="entry name" value="Aminotran_5"/>
    <property type="match status" value="1"/>
</dbReference>
<feature type="domain" description="Aminotransferase class V" evidence="1">
    <location>
        <begin position="18"/>
        <end position="349"/>
    </location>
</feature>
<dbReference type="Gene3D" id="3.90.1150.10">
    <property type="entry name" value="Aspartate Aminotransferase, domain 1"/>
    <property type="match status" value="1"/>
</dbReference>
<reference evidence="2" key="1">
    <citation type="submission" date="2018-06" db="EMBL/GenBank/DDBJ databases">
        <authorList>
            <person name="Zhirakovskaya E."/>
        </authorList>
    </citation>
    <scope>NUCLEOTIDE SEQUENCE</scope>
</reference>
<dbReference type="PANTHER" id="PTHR43586">
    <property type="entry name" value="CYSTEINE DESULFURASE"/>
    <property type="match status" value="1"/>
</dbReference>
<organism evidence="2">
    <name type="scientific">hydrothermal vent metagenome</name>
    <dbReference type="NCBI Taxonomy" id="652676"/>
    <lineage>
        <taxon>unclassified sequences</taxon>
        <taxon>metagenomes</taxon>
        <taxon>ecological metagenomes</taxon>
    </lineage>
</organism>